<proteinExistence type="predicted"/>
<evidence type="ECO:0000256" key="1">
    <source>
        <dbReference type="SAM" id="MobiDB-lite"/>
    </source>
</evidence>
<evidence type="ECO:0000313" key="2">
    <source>
        <dbReference type="EMBL" id="MBI6626139.1"/>
    </source>
</evidence>
<evidence type="ECO:0000313" key="3">
    <source>
        <dbReference type="Proteomes" id="UP000645865"/>
    </source>
</evidence>
<organism evidence="2 3">
    <name type="scientific">Pseudomonas rhodesiae</name>
    <dbReference type="NCBI Taxonomy" id="76760"/>
    <lineage>
        <taxon>Bacteria</taxon>
        <taxon>Pseudomonadati</taxon>
        <taxon>Pseudomonadota</taxon>
        <taxon>Gammaproteobacteria</taxon>
        <taxon>Pseudomonadales</taxon>
        <taxon>Pseudomonadaceae</taxon>
        <taxon>Pseudomonas</taxon>
    </lineage>
</organism>
<gene>
    <name evidence="2" type="ORF">YA0853_21020</name>
</gene>
<sequence length="1210" mass="131053">MSKIASGTFYEVPSSVVPMADRPSASTPSPTLSRARRSTTDSSAALSYPWTRKPVPSSNGVAAADTLLEQRLTSATQSGHGMVEVPEGSTLTPLLALYRHLLNQPPLQTWLNDQGLETATLTLHHDFIEGFVTREGVRSAVRFTYTDASGWLEASASLRPLLHLLDPGDKGLTFMGEDDEWVPLAVVEQAKTRHGFHVGDVDSAWRVIGQIEQRRYLADTLEAALGDWPDATPMNWSEHPCEVSPALTLGEASQAARERLQRLVAQPSMTALLEREGFDWPGKPFRITEGRLERLSPVGGWVDLTRYVEQHPALEAERQALVGLSEPLGGAVYSTPRYDVRQLVEYLGLGSMATAGEARNVIQWLRTYLPPAPPLGDYNGLMRREWAPGTLTPEDRLTLTDLAQARLGGSSARGFSALAHSTPQALHTDPQAHLTALLESPEALAFGAQLARALNWFGASGAGYELPKTVCQQLVAAAIKLHAGIDATDKPGHVAGYSVYQPANMGRTFSAVRRDIEQHLIAHKGVDPKLAVLAAHLGLAQAAPEFLVKDVPGTVHIGTPAWMELRLGCAMADQHAPGTSRAMNEEQVTHLTTLGPTSDAQAELMQLSALKIMADWGVLNGVVRLRSDGEYSRTDIQTASEAFFKQREEASLAFTDASAELPTRRTLAIKELLRVFPDTTPAGLEAMTVHIAEASERRNMASGEPRTRPIIEAYITGDLTPGKWALSSDLRGTYRSGSTPYQQGQAPQASPEARAQLDQRIRRLPALDGLLNSAVDRHRHALQNAYATRLKLMLAELPLADRQALELGTVELFTLRGETGTTQARETASSRLAQRGRQGTVMRLEHNNQVTYYELFANGNVVRRTDLPQDLILGGLIKHERFPAPHGHVYLPVNRGTPVPFDADAYTLGTAPRSDVASPAMIIEQLGTPFAASALPASYTPQNYVPNTYGSRKTARIVEAIAQGNFYESPEALLQRATEQVPLERRREARTRAHNFLLGFVPFVGAYQEFKAGNIGSGLANLAVDTVGVAIGAAGPARGLIRSAKALAFKPLKGIARRLTATVSPMVSTTARVKPAATFSDRAFDFLKHSGLFANAALNPLDGYPQMIRAATKGLFNVPKLILQGTMNSGKVAPHLLTAEEKLRSYLIIAAGQIDRQEPGGQSPVGSRTGVYRGAEIQSVRYGGHWYALDPLNGRPVGTPLSGFIADATP</sequence>
<name>A0A8I1E7B3_9PSED</name>
<dbReference type="Proteomes" id="UP000645865">
    <property type="component" value="Unassembled WGS sequence"/>
</dbReference>
<feature type="region of interest" description="Disordered" evidence="1">
    <location>
        <begin position="735"/>
        <end position="755"/>
    </location>
</feature>
<comment type="caution">
    <text evidence="2">The sequence shown here is derived from an EMBL/GenBank/DDBJ whole genome shotgun (WGS) entry which is preliminary data.</text>
</comment>
<feature type="region of interest" description="Disordered" evidence="1">
    <location>
        <begin position="18"/>
        <end position="51"/>
    </location>
</feature>
<reference evidence="2" key="1">
    <citation type="submission" date="2020-12" db="EMBL/GenBank/DDBJ databases">
        <title>Comparative genomic insights into the epidemiology and virulence of plant pathogenic Pseudomonads from Turkey.</title>
        <authorList>
            <person name="Dillon M."/>
            <person name="Ruiz-Bedoya T."/>
            <person name="Bendalovic-Torma C."/>
            <person name="Guttman K.M."/>
            <person name="Kwak H."/>
            <person name="Middleton M.A."/>
            <person name="Wang P.W."/>
            <person name="Horuz S."/>
            <person name="Aysan Y."/>
            <person name="Guttman D.S."/>
        </authorList>
    </citation>
    <scope>NUCLEOTIDE SEQUENCE</scope>
    <source>
        <strain evidence="2">S5_IA_3a</strain>
    </source>
</reference>
<feature type="compositionally biased region" description="Polar residues" evidence="1">
    <location>
        <begin position="735"/>
        <end position="748"/>
    </location>
</feature>
<dbReference type="EMBL" id="JAEILH010000033">
    <property type="protein sequence ID" value="MBI6626139.1"/>
    <property type="molecule type" value="Genomic_DNA"/>
</dbReference>
<dbReference type="AlphaFoldDB" id="A0A8I1E7B3"/>
<dbReference type="RefSeq" id="WP_198712463.1">
    <property type="nucleotide sequence ID" value="NZ_JAEILH010000033.1"/>
</dbReference>
<protein>
    <submittedName>
        <fullName evidence="2">Uncharacterized protein</fullName>
    </submittedName>
</protein>
<accession>A0A8I1E7B3</accession>